<evidence type="ECO:0000256" key="1">
    <source>
        <dbReference type="ARBA" id="ARBA00022729"/>
    </source>
</evidence>
<feature type="domain" description="GlxA-like beta barrel" evidence="4">
    <location>
        <begin position="154"/>
        <end position="254"/>
    </location>
</feature>
<reference evidence="5 6" key="1">
    <citation type="submission" date="2023-05" db="EMBL/GenBank/DDBJ databases">
        <title>Actinoplanes sp. NEAU-A12 genome sequencing.</title>
        <authorList>
            <person name="Wang Z.-S."/>
        </authorList>
    </citation>
    <scope>NUCLEOTIDE SEQUENCE [LARGE SCALE GENOMIC DNA]</scope>
    <source>
        <strain evidence="5 6">NEAU-A12</strain>
    </source>
</reference>
<organism evidence="5 6">
    <name type="scientific">Actinoplanes sandaracinus</name>
    <dbReference type="NCBI Taxonomy" id="3045177"/>
    <lineage>
        <taxon>Bacteria</taxon>
        <taxon>Bacillati</taxon>
        <taxon>Actinomycetota</taxon>
        <taxon>Actinomycetes</taxon>
        <taxon>Micromonosporales</taxon>
        <taxon>Micromonosporaceae</taxon>
        <taxon>Actinoplanes</taxon>
    </lineage>
</organism>
<dbReference type="SUPFAM" id="SSF81296">
    <property type="entry name" value="E set domains"/>
    <property type="match status" value="1"/>
</dbReference>
<dbReference type="Pfam" id="PF07250">
    <property type="entry name" value="Glyoxal_oxid_N"/>
    <property type="match status" value="1"/>
</dbReference>
<dbReference type="RefSeq" id="WP_282756429.1">
    <property type="nucleotide sequence ID" value="NZ_JASCTH010000001.1"/>
</dbReference>
<dbReference type="Gene3D" id="2.130.10.80">
    <property type="entry name" value="Galactose oxidase/kelch, beta-propeller"/>
    <property type="match status" value="2"/>
</dbReference>
<dbReference type="InterPro" id="IPR014756">
    <property type="entry name" value="Ig_E-set"/>
</dbReference>
<dbReference type="CDD" id="cd02851">
    <property type="entry name" value="E_set_GO_C"/>
    <property type="match status" value="1"/>
</dbReference>
<evidence type="ECO:0000313" key="5">
    <source>
        <dbReference type="EMBL" id="MDI6097181.1"/>
    </source>
</evidence>
<dbReference type="EMBL" id="JASCTH010000001">
    <property type="protein sequence ID" value="MDI6097181.1"/>
    <property type="molecule type" value="Genomic_DNA"/>
</dbReference>
<dbReference type="Pfam" id="PF21110">
    <property type="entry name" value="GlxA"/>
    <property type="match status" value="1"/>
</dbReference>
<dbReference type="PANTHER" id="PTHR32208">
    <property type="entry name" value="SECRETED PROTEIN-RELATED"/>
    <property type="match status" value="1"/>
</dbReference>
<dbReference type="InterPro" id="IPR037293">
    <property type="entry name" value="Gal_Oxidase_central_sf"/>
</dbReference>
<dbReference type="Gene3D" id="2.60.40.10">
    <property type="entry name" value="Immunoglobulins"/>
    <property type="match status" value="1"/>
</dbReference>
<gene>
    <name evidence="5" type="ORF">QLQ12_00975</name>
</gene>
<dbReference type="InterPro" id="IPR049305">
    <property type="entry name" value="GlxA-like_b-barrel"/>
</dbReference>
<name>A0ABT6WBS9_9ACTN</name>
<dbReference type="InterPro" id="IPR013783">
    <property type="entry name" value="Ig-like_fold"/>
</dbReference>
<dbReference type="PANTHER" id="PTHR32208:SF21">
    <property type="entry name" value="LOW QUALITY PROTEIN: ALDEHYDE OXIDASE GLOX-LIKE"/>
    <property type="match status" value="1"/>
</dbReference>
<feature type="domain" description="Galactose oxidase-like Early set" evidence="3">
    <location>
        <begin position="561"/>
        <end position="649"/>
    </location>
</feature>
<dbReference type="InterPro" id="IPR011043">
    <property type="entry name" value="Gal_Oxase/kelch_b-propeller"/>
</dbReference>
<dbReference type="Pfam" id="PF09118">
    <property type="entry name" value="GO-like_E_set"/>
    <property type="match status" value="1"/>
</dbReference>
<proteinExistence type="predicted"/>
<dbReference type="Proteomes" id="UP001241758">
    <property type="component" value="Unassembled WGS sequence"/>
</dbReference>
<evidence type="ECO:0000313" key="6">
    <source>
        <dbReference type="Proteomes" id="UP001241758"/>
    </source>
</evidence>
<protein>
    <submittedName>
        <fullName evidence="5">Galactose oxidase early set domain-containing protein</fullName>
    </submittedName>
</protein>
<dbReference type="InterPro" id="IPR009880">
    <property type="entry name" value="Glyoxal_oxidase_N"/>
</dbReference>
<dbReference type="InterPro" id="IPR015202">
    <property type="entry name" value="GO-like_E_set"/>
</dbReference>
<comment type="caution">
    <text evidence="5">The sequence shown here is derived from an EMBL/GenBank/DDBJ whole genome shotgun (WGS) entry which is preliminary data.</text>
</comment>
<sequence>MTARRQRPTLTRRVLTMLVTLPLMAAVVVVNRPIVGFAAERYHEFTINRLSYKQRFGHWSMLHVPGKFKVNAIHAALLRTGKVLIIAGSGNDRENFEAGTFRTVLWDPRTDTFRDVPTPTDLFCAGHTFLPNGNLLVAGGTKSYEVLEADITNAAGVMKIKNESPDSGPRTFGKGTRLLGANGRVYLTRAEVTVPAATKMTHGNRTMVHAGEAEVWVDALDAGDGALVTEPGQYAIEGLGGDDARNLYGIAEKITREKQEYGGDKTSYEFDPIAERYVRTGDMVEHRWYPTLATMPGGDILAVSGLDEFGRMLPGVNERYQVAKRQWTPAPELRRVFPTYPALFLTEDEKLFFSGSNAGYGSDTEGRAPGLWDVAKNEFTTVPGLEDPGMTETSASVLLPPAQDQKVMILGGGAVGDSPVSTARTAIADLDDGEPRYRPGPDLPAPTRYLNTVVLPDDTVFTSGGSSGYRGGPYQGRARSDLLTAHLYDPRREEFREVAAPDVGRNYHSEALLLADGRVVTMGSDPIYDTTGTNPGRFEQRIEIYSPPYLFQGDRPALGGGPRTVKHGRTAPYATGDADRIAAARLVRPSAVTHGTDVDQRSVELGVRRTPGGVTVTIPEEPGLVPSGWYMLFLIDDKGVPSRARWVRVA</sequence>
<evidence type="ECO:0000259" key="3">
    <source>
        <dbReference type="Pfam" id="PF09118"/>
    </source>
</evidence>
<dbReference type="SUPFAM" id="SSF50965">
    <property type="entry name" value="Galactose oxidase, central domain"/>
    <property type="match status" value="2"/>
</dbReference>
<accession>A0ABT6WBS9</accession>
<feature type="domain" description="Glyoxal oxidase N-terminal" evidence="2">
    <location>
        <begin position="282"/>
        <end position="549"/>
    </location>
</feature>
<evidence type="ECO:0000259" key="2">
    <source>
        <dbReference type="Pfam" id="PF07250"/>
    </source>
</evidence>
<evidence type="ECO:0000259" key="4">
    <source>
        <dbReference type="Pfam" id="PF21110"/>
    </source>
</evidence>
<keyword evidence="6" id="KW-1185">Reference proteome</keyword>
<keyword evidence="1" id="KW-0732">Signal</keyword>